<evidence type="ECO:0000313" key="14">
    <source>
        <dbReference type="EMBL" id="NHZ89600.1"/>
    </source>
</evidence>
<dbReference type="Gene3D" id="2.40.170.20">
    <property type="entry name" value="TonB-dependent receptor, beta-barrel domain"/>
    <property type="match status" value="1"/>
</dbReference>
<dbReference type="PROSITE" id="PS52016">
    <property type="entry name" value="TONB_DEPENDENT_REC_3"/>
    <property type="match status" value="1"/>
</dbReference>
<evidence type="ECO:0000256" key="9">
    <source>
        <dbReference type="ARBA" id="ARBA00023237"/>
    </source>
</evidence>
<dbReference type="InterPro" id="IPR036942">
    <property type="entry name" value="Beta-barrel_TonB_sf"/>
</dbReference>
<dbReference type="PANTHER" id="PTHR47234:SF2">
    <property type="entry name" value="TONB-DEPENDENT RECEPTOR"/>
    <property type="match status" value="1"/>
</dbReference>
<evidence type="ECO:0000256" key="4">
    <source>
        <dbReference type="ARBA" id="ARBA00022452"/>
    </source>
</evidence>
<dbReference type="SUPFAM" id="SSF56935">
    <property type="entry name" value="Porins"/>
    <property type="match status" value="1"/>
</dbReference>
<dbReference type="Pfam" id="PF00593">
    <property type="entry name" value="TonB_dep_Rec_b-barrel"/>
    <property type="match status" value="1"/>
</dbReference>
<evidence type="ECO:0000256" key="11">
    <source>
        <dbReference type="RuleBase" id="RU003357"/>
    </source>
</evidence>
<evidence type="ECO:0000256" key="3">
    <source>
        <dbReference type="ARBA" id="ARBA00022448"/>
    </source>
</evidence>
<dbReference type="InterPro" id="IPR037066">
    <property type="entry name" value="Plug_dom_sf"/>
</dbReference>
<keyword evidence="5 10" id="KW-0812">Transmembrane</keyword>
<evidence type="ECO:0000256" key="5">
    <source>
        <dbReference type="ARBA" id="ARBA00022692"/>
    </source>
</evidence>
<evidence type="ECO:0000256" key="8">
    <source>
        <dbReference type="ARBA" id="ARBA00023170"/>
    </source>
</evidence>
<name>A0ABX0NS70_9BURK</name>
<evidence type="ECO:0000256" key="7">
    <source>
        <dbReference type="ARBA" id="ARBA00023136"/>
    </source>
</evidence>
<dbReference type="PANTHER" id="PTHR47234">
    <property type="match status" value="1"/>
</dbReference>
<dbReference type="InterPro" id="IPR000531">
    <property type="entry name" value="Beta-barrel_TonB"/>
</dbReference>
<feature type="domain" description="TonB-dependent receptor plug" evidence="13">
    <location>
        <begin position="60"/>
        <end position="169"/>
    </location>
</feature>
<evidence type="ECO:0000256" key="1">
    <source>
        <dbReference type="ARBA" id="ARBA00004571"/>
    </source>
</evidence>
<keyword evidence="3 10" id="KW-0813">Transport</keyword>
<sequence>MFQETFVQEKLISASIRFICMTTAIGGGLAFGPAAHAQDGGIQRVEITGSAIKRIAKEGALPVQFLSSADIQKSGAKSVEELVQSLPSMQGFVTASESVNGGGGGVQTASLHNVGAAYTLVLLNGRRLASYGSGSAVNLASIPMTAVERVEILTDGASTLYGSDAIAGVINFILKKNQQDFRLDAGAGRPGKKGGQSSSFSASKGFGDLDKVGYNVLLTYARDNQSELNAKDRDFSKSGLRQFTENGKTYSTYLLAANTAPASATLSLKDNSVKIFSPNYYKDGKCAPDTAFVGSSDDKSCWYDYAGTVQLVPKSVRDSVFSSFNMKINEELSVFGELVLSKFTQTARYAPAAQRLSLPLNGDLYAREVLPYLANIGVAPGDVKSASMNIRFTDAGGRARDYMTKAKHLALGASGVKNGFDYSASFTHSENSQESTFVAGFLSKNTYNDIVASGKFNPFGPSGSASAVLAPAVLNTTENTTDVKLDRISASVGHALFDAPGGASQLALSADYARQRYDFMPSAISQGSNAQQPNYTDTPLGDSADHLPVRASRNNWGASAEWMTPVSKTLEVTAAARYDAYSAVKNKMVFDPSDGKLLPSAEQGNANKKATYKLAFRYTPVENLLLRGSYGTGFKVASMDAIASPTVQAGNTSGSYACPVRAPDPRAAYCTGTTQQYLLSGGNNLSGSSGLRPERSQQYSIGARFDPVKNLSLGLDLWSIKMKDQLTTLPEQFPFADPAKFNNNFSIVFDQGIGANKLVTLLPTFNLAAARYGGIDWDNSYTIRTSLGKLDLKWNGTYMLKSEVEVPGSPTESSVGRFDAYNNATSRTVSRLSASFASSERYTNTLAINFRSGYHDQVLTPDDNALKLVNADGSLPVGFVGLARKVKSFTTVDWQTRVQLKQYSNLTISAGIRNLLDADPPLSIRTAGGGNQAGYDARYASALGRQFYVNGGVSF</sequence>
<evidence type="ECO:0000256" key="6">
    <source>
        <dbReference type="ARBA" id="ARBA00023077"/>
    </source>
</evidence>
<keyword evidence="6 11" id="KW-0798">TonB box</keyword>
<dbReference type="InterPro" id="IPR012910">
    <property type="entry name" value="Plug_dom"/>
</dbReference>
<dbReference type="Proteomes" id="UP000609726">
    <property type="component" value="Unassembled WGS sequence"/>
</dbReference>
<gene>
    <name evidence="14" type="ORF">F2P45_11320</name>
</gene>
<organism evidence="14 15">
    <name type="scientific">Massilia mucilaginosa</name>
    <dbReference type="NCBI Taxonomy" id="2609282"/>
    <lineage>
        <taxon>Bacteria</taxon>
        <taxon>Pseudomonadati</taxon>
        <taxon>Pseudomonadota</taxon>
        <taxon>Betaproteobacteria</taxon>
        <taxon>Burkholderiales</taxon>
        <taxon>Oxalobacteraceae</taxon>
        <taxon>Telluria group</taxon>
        <taxon>Massilia</taxon>
    </lineage>
</organism>
<dbReference type="Gene3D" id="2.170.130.10">
    <property type="entry name" value="TonB-dependent receptor, plug domain"/>
    <property type="match status" value="1"/>
</dbReference>
<dbReference type="InterPro" id="IPR039426">
    <property type="entry name" value="TonB-dep_rcpt-like"/>
</dbReference>
<comment type="caution">
    <text evidence="14">The sequence shown here is derived from an EMBL/GenBank/DDBJ whole genome shotgun (WGS) entry which is preliminary data.</text>
</comment>
<comment type="subcellular location">
    <subcellularLocation>
        <location evidence="1 10">Cell outer membrane</location>
        <topology evidence="1 10">Multi-pass membrane protein</topology>
    </subcellularLocation>
</comment>
<evidence type="ECO:0000259" key="12">
    <source>
        <dbReference type="Pfam" id="PF00593"/>
    </source>
</evidence>
<feature type="domain" description="TonB-dependent receptor-like beta-barrel" evidence="12">
    <location>
        <begin position="418"/>
        <end position="915"/>
    </location>
</feature>
<keyword evidence="8 14" id="KW-0675">Receptor</keyword>
<keyword evidence="9 10" id="KW-0998">Cell outer membrane</keyword>
<accession>A0ABX0NS70</accession>
<keyword evidence="4 10" id="KW-1134">Transmembrane beta strand</keyword>
<keyword evidence="7 10" id="KW-0472">Membrane</keyword>
<comment type="similarity">
    <text evidence="2 10 11">Belongs to the TonB-dependent receptor family.</text>
</comment>
<protein>
    <submittedName>
        <fullName evidence="14">TonB-dependent receptor</fullName>
    </submittedName>
</protein>
<evidence type="ECO:0000259" key="13">
    <source>
        <dbReference type="Pfam" id="PF07715"/>
    </source>
</evidence>
<evidence type="ECO:0000256" key="2">
    <source>
        <dbReference type="ARBA" id="ARBA00009810"/>
    </source>
</evidence>
<dbReference type="Pfam" id="PF07715">
    <property type="entry name" value="Plug"/>
    <property type="match status" value="1"/>
</dbReference>
<dbReference type="EMBL" id="WHJH01000010">
    <property type="protein sequence ID" value="NHZ89600.1"/>
    <property type="molecule type" value="Genomic_DNA"/>
</dbReference>
<reference evidence="14 15" key="1">
    <citation type="submission" date="2019-10" db="EMBL/GenBank/DDBJ databases">
        <title>Taxonomy of Antarctic Massilia spp.: description of Massilia rubra sp. nov., Massilia aquatica sp. nov., Massilia mucilaginosa sp. nov., Massilia frigida sp. nov. isolated from streams, lakes and regoliths.</title>
        <authorList>
            <person name="Holochova P."/>
            <person name="Sedlacek I."/>
            <person name="Kralova S."/>
            <person name="Maslanova I."/>
            <person name="Busse H.-J."/>
            <person name="Stankova E."/>
            <person name="Vrbovska V."/>
            <person name="Kovarovic V."/>
            <person name="Bartak M."/>
            <person name="Svec P."/>
            <person name="Pantucek R."/>
        </authorList>
    </citation>
    <scope>NUCLEOTIDE SEQUENCE [LARGE SCALE GENOMIC DNA]</scope>
    <source>
        <strain evidence="14 15">CCM 8733</strain>
    </source>
</reference>
<evidence type="ECO:0000313" key="15">
    <source>
        <dbReference type="Proteomes" id="UP000609726"/>
    </source>
</evidence>
<proteinExistence type="inferred from homology"/>
<keyword evidence="15" id="KW-1185">Reference proteome</keyword>
<evidence type="ECO:0000256" key="10">
    <source>
        <dbReference type="PROSITE-ProRule" id="PRU01360"/>
    </source>
</evidence>